<feature type="domain" description="NYN" evidence="1">
    <location>
        <begin position="2"/>
        <end position="185"/>
    </location>
</feature>
<protein>
    <submittedName>
        <fullName evidence="2">NYN domain-containing protein</fullName>
    </submittedName>
</protein>
<accession>A0ABV3G582</accession>
<sequence>MRVGVYIDGFNLYYGARGQCGRGTSGWRWLDLRKLASITVAAKSGWTGPVIDRVVYCTAPISGKDNPVGQREQDTYIRALQHANSIDELSKGNYVYRVTTAPLATEGAKFTPVLSNPAWPVMVKDGSGREDPKATFMVKVARREEKGSDVNVASHLLIDVLEKKVDAAVVISNDSDLAYPVRQARLRVPVGTVNPSKSPPAKKLAGAPADGVGGHWWYRFEIADYKAAQLPDPVGRLTKPPPW</sequence>
<dbReference type="EMBL" id="JBFAKC010000026">
    <property type="protein sequence ID" value="MEV0712773.1"/>
    <property type="molecule type" value="Genomic_DNA"/>
</dbReference>
<dbReference type="RefSeq" id="WP_357790073.1">
    <property type="nucleotide sequence ID" value="NZ_JBFAKC010000026.1"/>
</dbReference>
<dbReference type="Gene3D" id="3.40.50.1010">
    <property type="entry name" value="5'-nuclease"/>
    <property type="match status" value="1"/>
</dbReference>
<reference evidence="2 3" key="1">
    <citation type="submission" date="2024-06" db="EMBL/GenBank/DDBJ databases">
        <title>The Natural Products Discovery Center: Release of the First 8490 Sequenced Strains for Exploring Actinobacteria Biosynthetic Diversity.</title>
        <authorList>
            <person name="Kalkreuter E."/>
            <person name="Kautsar S.A."/>
            <person name="Yang D."/>
            <person name="Bader C.D."/>
            <person name="Teijaro C.N."/>
            <person name="Fluegel L."/>
            <person name="Davis C.M."/>
            <person name="Simpson J.R."/>
            <person name="Lauterbach L."/>
            <person name="Steele A.D."/>
            <person name="Gui C."/>
            <person name="Meng S."/>
            <person name="Li G."/>
            <person name="Viehrig K."/>
            <person name="Ye F."/>
            <person name="Su P."/>
            <person name="Kiefer A.F."/>
            <person name="Nichols A."/>
            <person name="Cepeda A.J."/>
            <person name="Yan W."/>
            <person name="Fan B."/>
            <person name="Jiang Y."/>
            <person name="Adhikari A."/>
            <person name="Zheng C.-J."/>
            <person name="Schuster L."/>
            <person name="Cowan T.M."/>
            <person name="Smanski M.J."/>
            <person name="Chevrette M.G."/>
            <person name="De Carvalho L.P.S."/>
            <person name="Shen B."/>
        </authorList>
    </citation>
    <scope>NUCLEOTIDE SEQUENCE [LARGE SCALE GENOMIC DNA]</scope>
    <source>
        <strain evidence="2 3">NPDC050403</strain>
    </source>
</reference>
<gene>
    <name evidence="2" type="ORF">AB0I48_34990</name>
</gene>
<dbReference type="CDD" id="cd18722">
    <property type="entry name" value="PIN_NicB-like"/>
    <property type="match status" value="1"/>
</dbReference>
<organism evidence="2 3">
    <name type="scientific">Nocardia aurea</name>
    <dbReference type="NCBI Taxonomy" id="2144174"/>
    <lineage>
        <taxon>Bacteria</taxon>
        <taxon>Bacillati</taxon>
        <taxon>Actinomycetota</taxon>
        <taxon>Actinomycetes</taxon>
        <taxon>Mycobacteriales</taxon>
        <taxon>Nocardiaceae</taxon>
        <taxon>Nocardia</taxon>
    </lineage>
</organism>
<proteinExistence type="predicted"/>
<evidence type="ECO:0000313" key="2">
    <source>
        <dbReference type="EMBL" id="MEV0712773.1"/>
    </source>
</evidence>
<comment type="caution">
    <text evidence="2">The sequence shown here is derived from an EMBL/GenBank/DDBJ whole genome shotgun (WGS) entry which is preliminary data.</text>
</comment>
<dbReference type="InterPro" id="IPR021139">
    <property type="entry name" value="NYN"/>
</dbReference>
<dbReference type="Proteomes" id="UP001551695">
    <property type="component" value="Unassembled WGS sequence"/>
</dbReference>
<evidence type="ECO:0000313" key="3">
    <source>
        <dbReference type="Proteomes" id="UP001551695"/>
    </source>
</evidence>
<keyword evidence="3" id="KW-1185">Reference proteome</keyword>
<evidence type="ECO:0000259" key="1">
    <source>
        <dbReference type="Pfam" id="PF01936"/>
    </source>
</evidence>
<dbReference type="Pfam" id="PF01936">
    <property type="entry name" value="NYN"/>
    <property type="match status" value="1"/>
</dbReference>
<name>A0ABV3G582_9NOCA</name>